<dbReference type="PANTHER" id="PTHR40056">
    <property type="entry name" value="HYPOTHETICAL CYTOSOLIC PROTEIN"/>
    <property type="match status" value="1"/>
</dbReference>
<dbReference type="Proteomes" id="UP001165422">
    <property type="component" value="Unassembled WGS sequence"/>
</dbReference>
<reference evidence="1" key="1">
    <citation type="submission" date="2021-11" db="EMBL/GenBank/DDBJ databases">
        <authorList>
            <person name="Qingchun L."/>
            <person name="Dong Z."/>
            <person name="Zongwei Q."/>
            <person name="Jia Z."/>
            <person name="Duotao L."/>
        </authorList>
    </citation>
    <scope>NUCLEOTIDE SEQUENCE</scope>
    <source>
        <strain evidence="1">WLY-B-L2</strain>
    </source>
</reference>
<dbReference type="RefSeq" id="WP_229981311.1">
    <property type="nucleotide sequence ID" value="NZ_JAJJPB010000007.1"/>
</dbReference>
<keyword evidence="2" id="KW-1185">Reference proteome</keyword>
<gene>
    <name evidence="1" type="ORF">LN736_07940</name>
</gene>
<evidence type="ECO:0000313" key="2">
    <source>
        <dbReference type="Proteomes" id="UP001165422"/>
    </source>
</evidence>
<accession>A0ABS8N4P6</accession>
<dbReference type="Pfam" id="PF08876">
    <property type="entry name" value="DUF1836"/>
    <property type="match status" value="1"/>
</dbReference>
<sequence length="198" mass="23104">MGRETLEKLIEELGNFKQLKLENIPDIDLYMDQVTTFIEDKLGYLKRDKKDRTITKTMINNYTKAGILMPPEKKKYSRQHMILIILIYYLKQILSIGDIQSLFSPIVDSIMSGQYDEENLNNIYKTFLKIEDSQVKTFVEDFESKIEKQNILDGGCDNFGENSGEKLDELIVIVIMLVVKANIEKRMAEKIIDNFFKK</sequence>
<dbReference type="InterPro" id="IPR014975">
    <property type="entry name" value="DUF1836"/>
</dbReference>
<dbReference type="EMBL" id="JAJJPB010000007">
    <property type="protein sequence ID" value="MCC9294786.1"/>
    <property type="molecule type" value="Genomic_DNA"/>
</dbReference>
<protein>
    <submittedName>
        <fullName evidence="1">DUF1836 domain-containing protein</fullName>
    </submittedName>
</protein>
<comment type="caution">
    <text evidence="1">The sequence shown here is derived from an EMBL/GenBank/DDBJ whole genome shotgun (WGS) entry which is preliminary data.</text>
</comment>
<evidence type="ECO:0000313" key="1">
    <source>
        <dbReference type="EMBL" id="MCC9294786.1"/>
    </source>
</evidence>
<organism evidence="1 2">
    <name type="scientific">Clostridium aromativorans</name>
    <dbReference type="NCBI Taxonomy" id="2836848"/>
    <lineage>
        <taxon>Bacteria</taxon>
        <taxon>Bacillati</taxon>
        <taxon>Bacillota</taxon>
        <taxon>Clostridia</taxon>
        <taxon>Eubacteriales</taxon>
        <taxon>Clostridiaceae</taxon>
        <taxon>Clostridium</taxon>
    </lineage>
</organism>
<dbReference type="PANTHER" id="PTHR40056:SF1">
    <property type="entry name" value="DUF1836 DOMAIN-CONTAINING PROTEIN"/>
    <property type="match status" value="1"/>
</dbReference>
<name>A0ABS8N4P6_9CLOT</name>
<proteinExistence type="predicted"/>